<organism evidence="3 4">
    <name type="scientific">Saccharata proteae CBS 121410</name>
    <dbReference type="NCBI Taxonomy" id="1314787"/>
    <lineage>
        <taxon>Eukaryota</taxon>
        <taxon>Fungi</taxon>
        <taxon>Dikarya</taxon>
        <taxon>Ascomycota</taxon>
        <taxon>Pezizomycotina</taxon>
        <taxon>Dothideomycetes</taxon>
        <taxon>Dothideomycetes incertae sedis</taxon>
        <taxon>Botryosphaeriales</taxon>
        <taxon>Saccharataceae</taxon>
        <taxon>Saccharata</taxon>
    </lineage>
</organism>
<dbReference type="AlphaFoldDB" id="A0A9P4LXY2"/>
<keyword evidence="4" id="KW-1185">Reference proteome</keyword>
<evidence type="ECO:0000313" key="3">
    <source>
        <dbReference type="EMBL" id="KAF2088622.1"/>
    </source>
</evidence>
<dbReference type="PROSITE" id="PS50172">
    <property type="entry name" value="BRCT"/>
    <property type="match status" value="1"/>
</dbReference>
<dbReference type="EMBL" id="ML978716">
    <property type="protein sequence ID" value="KAF2088622.1"/>
    <property type="molecule type" value="Genomic_DNA"/>
</dbReference>
<comment type="caution">
    <text evidence="3">The sequence shown here is derived from an EMBL/GenBank/DDBJ whole genome shotgun (WGS) entry which is preliminary data.</text>
</comment>
<accession>A0A9P4LXY2</accession>
<feature type="compositionally biased region" description="Pro residues" evidence="1">
    <location>
        <begin position="32"/>
        <end position="49"/>
    </location>
</feature>
<dbReference type="Gene3D" id="3.40.50.10190">
    <property type="entry name" value="BRCT domain"/>
    <property type="match status" value="1"/>
</dbReference>
<reference evidence="3" key="1">
    <citation type="journal article" date="2020" name="Stud. Mycol.">
        <title>101 Dothideomycetes genomes: a test case for predicting lifestyles and emergence of pathogens.</title>
        <authorList>
            <person name="Haridas S."/>
            <person name="Albert R."/>
            <person name="Binder M."/>
            <person name="Bloem J."/>
            <person name="Labutti K."/>
            <person name="Salamov A."/>
            <person name="Andreopoulos B."/>
            <person name="Baker S."/>
            <person name="Barry K."/>
            <person name="Bills G."/>
            <person name="Bluhm B."/>
            <person name="Cannon C."/>
            <person name="Castanera R."/>
            <person name="Culley D."/>
            <person name="Daum C."/>
            <person name="Ezra D."/>
            <person name="Gonzalez J."/>
            <person name="Henrissat B."/>
            <person name="Kuo A."/>
            <person name="Liang C."/>
            <person name="Lipzen A."/>
            <person name="Lutzoni F."/>
            <person name="Magnuson J."/>
            <person name="Mondo S."/>
            <person name="Nolan M."/>
            <person name="Ohm R."/>
            <person name="Pangilinan J."/>
            <person name="Park H.-J."/>
            <person name="Ramirez L."/>
            <person name="Alfaro M."/>
            <person name="Sun H."/>
            <person name="Tritt A."/>
            <person name="Yoshinaga Y."/>
            <person name="Zwiers L.-H."/>
            <person name="Turgeon B."/>
            <person name="Goodwin S."/>
            <person name="Spatafora J."/>
            <person name="Crous P."/>
            <person name="Grigoriev I."/>
        </authorList>
    </citation>
    <scope>NUCLEOTIDE SEQUENCE</scope>
    <source>
        <strain evidence="3">CBS 121410</strain>
    </source>
</reference>
<dbReference type="SUPFAM" id="SSF52113">
    <property type="entry name" value="BRCT domain"/>
    <property type="match status" value="1"/>
</dbReference>
<feature type="compositionally biased region" description="Basic and acidic residues" evidence="1">
    <location>
        <begin position="178"/>
        <end position="193"/>
    </location>
</feature>
<feature type="domain" description="BRCT" evidence="2">
    <location>
        <begin position="218"/>
        <end position="319"/>
    </location>
</feature>
<name>A0A9P4LXY2_9PEZI</name>
<dbReference type="Proteomes" id="UP000799776">
    <property type="component" value="Unassembled WGS sequence"/>
</dbReference>
<feature type="compositionally biased region" description="Polar residues" evidence="1">
    <location>
        <begin position="202"/>
        <end position="217"/>
    </location>
</feature>
<dbReference type="InterPro" id="IPR001357">
    <property type="entry name" value="BRCT_dom"/>
</dbReference>
<gene>
    <name evidence="3" type="ORF">K490DRAFT_39136</name>
</gene>
<feature type="compositionally biased region" description="Basic and acidic residues" evidence="1">
    <location>
        <begin position="146"/>
        <end position="155"/>
    </location>
</feature>
<protein>
    <recommendedName>
        <fullName evidence="2">BRCT domain-containing protein</fullName>
    </recommendedName>
</protein>
<dbReference type="InterPro" id="IPR036420">
    <property type="entry name" value="BRCT_dom_sf"/>
</dbReference>
<feature type="region of interest" description="Disordered" evidence="1">
    <location>
        <begin position="1"/>
        <end position="217"/>
    </location>
</feature>
<sequence>MADRKRPRDPFPPINPYTPKQYPARLFNHSSSPPPSAQPQPTATPPHPNPSNTSHAPNPKPSTTTVTAAAQPTRRPFDPWNSASTGHQRAENRLSGSMSWRSSRSLKLNAQWAGGAEGGKRVADTVGAGSEGFGKDGRTASGGWERGAKGLRERGQLSIRESVLRKRGDGGESAGATPERRDIEDSEADEGRTAKRRKSDSESNTNRSSTILANNESPKPQIFKNLTFYINGSTAPHISDHKLKHLLASHGASLSIALGRRTVTHVILGTANAPANGCGGGLAGGKMQKEIARVRGKGVKFVTVEWILESVRRGKRLPEAGAGGVRIAAKGQGSVWDAFGKG</sequence>
<dbReference type="SMART" id="SM00292">
    <property type="entry name" value="BRCT"/>
    <property type="match status" value="1"/>
</dbReference>
<feature type="compositionally biased region" description="Low complexity" evidence="1">
    <location>
        <begin position="93"/>
        <end position="108"/>
    </location>
</feature>
<dbReference type="Pfam" id="PF16589">
    <property type="entry name" value="BRCT_2"/>
    <property type="match status" value="1"/>
</dbReference>
<proteinExistence type="predicted"/>
<feature type="compositionally biased region" description="Polar residues" evidence="1">
    <location>
        <begin position="61"/>
        <end position="70"/>
    </location>
</feature>
<evidence type="ECO:0000313" key="4">
    <source>
        <dbReference type="Proteomes" id="UP000799776"/>
    </source>
</evidence>
<evidence type="ECO:0000256" key="1">
    <source>
        <dbReference type="SAM" id="MobiDB-lite"/>
    </source>
</evidence>
<evidence type="ECO:0000259" key="2">
    <source>
        <dbReference type="PROSITE" id="PS50172"/>
    </source>
</evidence>
<dbReference type="OrthoDB" id="427711at2759"/>